<keyword evidence="1" id="KW-0472">Membrane</keyword>
<dbReference type="Proteomes" id="UP000093199">
    <property type="component" value="Unassembled WGS sequence"/>
</dbReference>
<comment type="caution">
    <text evidence="2">The sequence shown here is derived from an EMBL/GenBank/DDBJ whole genome shotgun (WGS) entry which is preliminary data.</text>
</comment>
<reference evidence="2 3" key="1">
    <citation type="submission" date="2016-07" db="EMBL/GenBank/DDBJ databases">
        <title>Caryophanon tenue genome sequencing.</title>
        <authorList>
            <person name="Verma A."/>
            <person name="Pal Y."/>
            <person name="Krishnamurthi S."/>
        </authorList>
    </citation>
    <scope>NUCLEOTIDE SEQUENCE [LARGE SCALE GENOMIC DNA]</scope>
    <source>
        <strain evidence="2 3">DSM 14152</strain>
    </source>
</reference>
<dbReference type="EMBL" id="MASJ01000001">
    <property type="protein sequence ID" value="OCS88642.1"/>
    <property type="molecule type" value="Genomic_DNA"/>
</dbReference>
<evidence type="ECO:0000313" key="3">
    <source>
        <dbReference type="Proteomes" id="UP000093199"/>
    </source>
</evidence>
<sequence length="103" mass="12088">MSDVIVAITLNFSVFRLHQYAIFVMMQVDIKEFQMTKKQYIANRIKLNVVYIILLVAAIMLASIFLGPPTDYATPIIIIVIGIAFMEFWGYKNWQRRNERLKK</sequence>
<keyword evidence="1" id="KW-1133">Transmembrane helix</keyword>
<organism evidence="2 3">
    <name type="scientific">Caryophanon tenue</name>
    <dbReference type="NCBI Taxonomy" id="33978"/>
    <lineage>
        <taxon>Bacteria</taxon>
        <taxon>Bacillati</taxon>
        <taxon>Bacillota</taxon>
        <taxon>Bacilli</taxon>
        <taxon>Bacillales</taxon>
        <taxon>Caryophanaceae</taxon>
        <taxon>Caryophanon</taxon>
    </lineage>
</organism>
<evidence type="ECO:0000313" key="2">
    <source>
        <dbReference type="EMBL" id="OCS88642.1"/>
    </source>
</evidence>
<feature type="transmembrane region" description="Helical" evidence="1">
    <location>
        <begin position="72"/>
        <end position="91"/>
    </location>
</feature>
<keyword evidence="3" id="KW-1185">Reference proteome</keyword>
<feature type="transmembrane region" description="Helical" evidence="1">
    <location>
        <begin position="47"/>
        <end position="66"/>
    </location>
</feature>
<proteinExistence type="predicted"/>
<gene>
    <name evidence="2" type="ORF">A6M13_02010</name>
</gene>
<dbReference type="STRING" id="33978.A6M13_02010"/>
<name>A0A1C0YNA5_9BACL</name>
<protein>
    <submittedName>
        <fullName evidence="2">Uncharacterized protein</fullName>
    </submittedName>
</protein>
<dbReference type="AlphaFoldDB" id="A0A1C0YNA5"/>
<evidence type="ECO:0000256" key="1">
    <source>
        <dbReference type="SAM" id="Phobius"/>
    </source>
</evidence>
<keyword evidence="1" id="KW-0812">Transmembrane</keyword>
<accession>A0A1C0YNA5</accession>
<feature type="transmembrane region" description="Helical" evidence="1">
    <location>
        <begin position="6"/>
        <end position="26"/>
    </location>
</feature>